<dbReference type="InterPro" id="IPR019734">
    <property type="entry name" value="TPR_rpt"/>
</dbReference>
<dbReference type="Proteomes" id="UP000472277">
    <property type="component" value="Chromosome 13"/>
</dbReference>
<dbReference type="FunFam" id="1.25.40.1010:FF:000001">
    <property type="entry name" value="N-alpha-acetyltransferase 15, NatA auxiliary subunit"/>
    <property type="match status" value="1"/>
</dbReference>
<feature type="region of interest" description="Disordered" evidence="4">
    <location>
        <begin position="593"/>
        <end position="657"/>
    </location>
</feature>
<keyword evidence="6" id="KW-1185">Reference proteome</keyword>
<reference evidence="5" key="2">
    <citation type="submission" date="2025-09" db="UniProtKB">
        <authorList>
            <consortium name="Ensembl"/>
        </authorList>
    </citation>
    <scope>IDENTIFICATION</scope>
</reference>
<dbReference type="InterPro" id="IPR011990">
    <property type="entry name" value="TPR-like_helical_dom_sf"/>
</dbReference>
<keyword evidence="1" id="KW-0677">Repeat</keyword>
<feature type="compositionally biased region" description="Basic and acidic residues" evidence="4">
    <location>
        <begin position="646"/>
        <end position="657"/>
    </location>
</feature>
<dbReference type="SMART" id="SM00028">
    <property type="entry name" value="TPR"/>
    <property type="match status" value="7"/>
</dbReference>
<gene>
    <name evidence="5" type="primary">NAA15</name>
    <name evidence="5" type="synonym">LOC115205216</name>
</gene>
<dbReference type="FunFam" id="1.25.40.1040:FF:000001">
    <property type="entry name" value="N-alpha-acetyltransferase 15, NatA auxiliary subunit"/>
    <property type="match status" value="1"/>
</dbReference>
<evidence type="ECO:0000256" key="1">
    <source>
        <dbReference type="ARBA" id="ARBA00022737"/>
    </source>
</evidence>
<dbReference type="SUPFAM" id="SSF48452">
    <property type="entry name" value="TPR-like"/>
    <property type="match status" value="1"/>
</dbReference>
<feature type="compositionally biased region" description="Basic and acidic residues" evidence="4">
    <location>
        <begin position="593"/>
        <end position="604"/>
    </location>
</feature>
<feature type="compositionally biased region" description="Basic and acidic residues" evidence="4">
    <location>
        <begin position="616"/>
        <end position="631"/>
    </location>
</feature>
<dbReference type="Gene3D" id="1.25.40.1010">
    <property type="match status" value="1"/>
</dbReference>
<dbReference type="PANTHER" id="PTHR22767:SF6">
    <property type="entry name" value="N-ALPHA-ACETYLTRANSFERASE 15, NATA AUXILIARY SUBUNIT"/>
    <property type="match status" value="1"/>
</dbReference>
<protein>
    <submittedName>
        <fullName evidence="5">N-alpha-acetyltransferase 15, NatA auxiliary subunit a</fullName>
    </submittedName>
</protein>
<feature type="compositionally biased region" description="Basic residues" evidence="4">
    <location>
        <begin position="605"/>
        <end position="614"/>
    </location>
</feature>
<evidence type="ECO:0000313" key="5">
    <source>
        <dbReference type="Ensembl" id="ENSSTUP00000082360.1"/>
    </source>
</evidence>
<dbReference type="GeneTree" id="ENSGT00950000183174"/>
<dbReference type="PIRSF" id="PIRSF000422">
    <property type="entry name" value="N-terminal-AcTrfase-A_aux_su"/>
    <property type="match status" value="1"/>
</dbReference>
<accession>A0A674CF28</accession>
<dbReference type="PANTHER" id="PTHR22767">
    <property type="entry name" value="N-TERMINAL ACETYLTRANSFERASE-RELATED"/>
    <property type="match status" value="1"/>
</dbReference>
<evidence type="ECO:0000313" key="6">
    <source>
        <dbReference type="Proteomes" id="UP000472277"/>
    </source>
</evidence>
<reference evidence="5" key="1">
    <citation type="submission" date="2025-08" db="UniProtKB">
        <authorList>
            <consortium name="Ensembl"/>
        </authorList>
    </citation>
    <scope>IDENTIFICATION</scope>
</reference>
<dbReference type="Pfam" id="PF13181">
    <property type="entry name" value="TPR_8"/>
    <property type="match status" value="1"/>
</dbReference>
<dbReference type="Pfam" id="PF12569">
    <property type="entry name" value="NatA_aux_su"/>
    <property type="match status" value="1"/>
</dbReference>
<dbReference type="Ensembl" id="ENSSTUT00000087621.1">
    <property type="protein sequence ID" value="ENSSTUP00000082360.1"/>
    <property type="gene ID" value="ENSSTUG00000033994.1"/>
</dbReference>
<organism evidence="5 6">
    <name type="scientific">Salmo trutta</name>
    <name type="common">Brown trout</name>
    <dbReference type="NCBI Taxonomy" id="8032"/>
    <lineage>
        <taxon>Eukaryota</taxon>
        <taxon>Metazoa</taxon>
        <taxon>Chordata</taxon>
        <taxon>Craniata</taxon>
        <taxon>Vertebrata</taxon>
        <taxon>Euteleostomi</taxon>
        <taxon>Actinopterygii</taxon>
        <taxon>Neopterygii</taxon>
        <taxon>Teleostei</taxon>
        <taxon>Protacanthopterygii</taxon>
        <taxon>Salmoniformes</taxon>
        <taxon>Salmonidae</taxon>
        <taxon>Salmoninae</taxon>
        <taxon>Salmo</taxon>
    </lineage>
</organism>
<evidence type="ECO:0000256" key="4">
    <source>
        <dbReference type="SAM" id="MobiDB-lite"/>
    </source>
</evidence>
<dbReference type="GO" id="GO:0031415">
    <property type="term" value="C:NatA complex"/>
    <property type="evidence" value="ECO:0007669"/>
    <property type="project" value="TreeGrafter"/>
</dbReference>
<evidence type="ECO:0000256" key="3">
    <source>
        <dbReference type="PROSITE-ProRule" id="PRU00339"/>
    </source>
</evidence>
<name>A0A674CF28_SALTR</name>
<proteinExistence type="predicted"/>
<sequence>MYLGDSSDLNSKNRLCKNLDDNTSPLLQRCYEHKQYRNGLKFCKQILSNPKFAEHGETLAMKGLTLNCLGKKEDAYELVRRGLRNDLKSHVCWHVYGLLQRSDKKYDEAIKCYRNALKWDKDNLQILRDLSLLQIQMRDLEGYRETRYQLLQLRPAQRASWIGYAVAYHLLEDFEMAAKIVEEFRKTQQTSPDKVDYEYSELLLYQNQVLREAGLFKEALEHLTTYEKQICDKLAVEETRGELLLQLDRSEEATEVYRQLQERNPENWAYYQGLEKALKPACIEERQKLYEEAWVKYPKGLVPRRLPLTFLTGEKFRECLDCYLRMNFSKGCPPVFTTLKSLYHDKEKLSIIEELVVGYETCLKSCRKFNQSDDGKEEPPTTLLWVQYFLAQHFDHVGQQTLALDYINTAIESTPTLIELFLIKAKIYKHAGNIKEAARWMDEAQALDTADRFINSKCAKYMLKAGLVKEAEEMCSKFTREGASAVENLNEMQCMWYQTECALAYKSMNKFGDALKKCHEIERHFVEITDDQFDFHTYCMRKMTLRSYVDLLKLEDVLRMHPFYYKAARTAIQIYLGLHDNPLTDDNKEHQADAENLNDKELKKLRNKQRRAQKKAQLEEEKKNAEKEKQLKNQKKKKEDDDEEIGGPKEELIPDKLAKVENPLEEAVKFLTPLKNLVKNKIETHLLAFEIYFRKEKYLLMLQSVKRAFSMEPSHPWLHQCLVHTFTSILSDSKDLPEAVRTVLKQEISRLFGESNPQNFNKNYLSQHSNSIPHRVAAAKMMFYLDPSSDKMASELATALDESLTGRSITICTDVLEALREGNLGDGQQKAAEAYRAACNKLYPHTLAFMPPGYEDNTTSTISANGDLSAGEHDDMANDM</sequence>
<keyword evidence="2 3" id="KW-0802">TPR repeat</keyword>
<dbReference type="Gene3D" id="1.25.40.1040">
    <property type="match status" value="1"/>
</dbReference>
<dbReference type="PROSITE" id="PS50005">
    <property type="entry name" value="TPR"/>
    <property type="match status" value="1"/>
</dbReference>
<feature type="repeat" description="TPR" evidence="3">
    <location>
        <begin position="90"/>
        <end position="123"/>
    </location>
</feature>
<dbReference type="InterPro" id="IPR021183">
    <property type="entry name" value="NatA_aux_su"/>
</dbReference>
<evidence type="ECO:0000256" key="2">
    <source>
        <dbReference type="ARBA" id="ARBA00022803"/>
    </source>
</evidence>
<dbReference type="AlphaFoldDB" id="A0A674CF28"/>